<dbReference type="EMBL" id="JAPDRQ010000081">
    <property type="protein sequence ID" value="KAJ9656234.1"/>
    <property type="molecule type" value="Genomic_DNA"/>
</dbReference>
<keyword evidence="2" id="KW-1185">Reference proteome</keyword>
<comment type="caution">
    <text evidence="1">The sequence shown here is derived from an EMBL/GenBank/DDBJ whole genome shotgun (WGS) entry which is preliminary data.</text>
</comment>
<protein>
    <submittedName>
        <fullName evidence="1">Uncharacterized protein</fullName>
    </submittedName>
</protein>
<name>A0ACC3A6Z4_9EURO</name>
<evidence type="ECO:0000313" key="1">
    <source>
        <dbReference type="EMBL" id="KAJ9656234.1"/>
    </source>
</evidence>
<gene>
    <name evidence="1" type="ORF">H2198_005085</name>
</gene>
<sequence length="266" mass="30111">MNSNEEHDYLTTETSYDPNYRSASPFLPPTPRRGSNESSTAGSDYGQEVKDLISKTATAKAVDAFHTKSHVNMRIHDSTGRCMYYVDNSAFTIGKPDVTLCAGTEKNGPILGVCRWSNMYSKHYNVGVGNPTTNEKGTIWEEVKVSHHRHPEWQWSMTLPSRARHSFTWHRITGDELKAADEDANKMSRKNVKLVDSETGEVLVVFGSNRFKSWKKFGKFTFNVDGRERGWGDNWEMMVLLTALGLVEMSRRRARQRRSTPGQGGP</sequence>
<organism evidence="1 2">
    <name type="scientific">Neophaeococcomyces mojaviensis</name>
    <dbReference type="NCBI Taxonomy" id="3383035"/>
    <lineage>
        <taxon>Eukaryota</taxon>
        <taxon>Fungi</taxon>
        <taxon>Dikarya</taxon>
        <taxon>Ascomycota</taxon>
        <taxon>Pezizomycotina</taxon>
        <taxon>Eurotiomycetes</taxon>
        <taxon>Chaetothyriomycetidae</taxon>
        <taxon>Chaetothyriales</taxon>
        <taxon>Chaetothyriales incertae sedis</taxon>
        <taxon>Neophaeococcomyces</taxon>
    </lineage>
</organism>
<reference evidence="1" key="1">
    <citation type="submission" date="2022-10" db="EMBL/GenBank/DDBJ databases">
        <title>Culturing micro-colonial fungi from biological soil crusts in the Mojave desert and describing Neophaeococcomyces mojavensis, and introducing the new genera and species Taxawa tesnikishii.</title>
        <authorList>
            <person name="Kurbessoian T."/>
            <person name="Stajich J.E."/>
        </authorList>
    </citation>
    <scope>NUCLEOTIDE SEQUENCE</scope>
    <source>
        <strain evidence="1">JES_112</strain>
    </source>
</reference>
<accession>A0ACC3A6Z4</accession>
<proteinExistence type="predicted"/>
<evidence type="ECO:0000313" key="2">
    <source>
        <dbReference type="Proteomes" id="UP001172386"/>
    </source>
</evidence>
<dbReference type="Proteomes" id="UP001172386">
    <property type="component" value="Unassembled WGS sequence"/>
</dbReference>